<dbReference type="PANTHER" id="PTHR47020:SF1">
    <property type="entry name" value="HILLARIN"/>
    <property type="match status" value="1"/>
</dbReference>
<feature type="region of interest" description="Disordered" evidence="1">
    <location>
        <begin position="552"/>
        <end position="576"/>
    </location>
</feature>
<dbReference type="InterPro" id="IPR053041">
    <property type="entry name" value="Transglut-like_Superfamily_Mod"/>
</dbReference>
<dbReference type="Gene3D" id="1.20.920.20">
    <property type="match status" value="1"/>
</dbReference>
<name>A0ABY7DNT4_MYAAR</name>
<gene>
    <name evidence="3" type="ORF">MAR_022760</name>
</gene>
<organism evidence="3 4">
    <name type="scientific">Mya arenaria</name>
    <name type="common">Soft-shell clam</name>
    <dbReference type="NCBI Taxonomy" id="6604"/>
    <lineage>
        <taxon>Eukaryota</taxon>
        <taxon>Metazoa</taxon>
        <taxon>Spiralia</taxon>
        <taxon>Lophotrochozoa</taxon>
        <taxon>Mollusca</taxon>
        <taxon>Bivalvia</taxon>
        <taxon>Autobranchia</taxon>
        <taxon>Heteroconchia</taxon>
        <taxon>Euheterodonta</taxon>
        <taxon>Imparidentia</taxon>
        <taxon>Neoheterodontei</taxon>
        <taxon>Myida</taxon>
        <taxon>Myoidea</taxon>
        <taxon>Myidae</taxon>
        <taxon>Mya</taxon>
    </lineage>
</organism>
<keyword evidence="4" id="KW-1185">Reference proteome</keyword>
<dbReference type="Proteomes" id="UP001164746">
    <property type="component" value="Chromosome 3"/>
</dbReference>
<evidence type="ECO:0000313" key="4">
    <source>
        <dbReference type="Proteomes" id="UP001164746"/>
    </source>
</evidence>
<feature type="region of interest" description="Disordered" evidence="1">
    <location>
        <begin position="890"/>
        <end position="915"/>
    </location>
</feature>
<feature type="domain" description="KY-like immunoglobulin-like" evidence="2">
    <location>
        <begin position="1261"/>
        <end position="1391"/>
    </location>
</feature>
<dbReference type="PANTHER" id="PTHR47020">
    <property type="entry name" value="HILLARIN"/>
    <property type="match status" value="1"/>
</dbReference>
<accession>A0ABY7DNT4</accession>
<protein>
    <submittedName>
        <fullName evidence="3">HIL-like protein</fullName>
    </submittedName>
</protein>
<evidence type="ECO:0000313" key="3">
    <source>
        <dbReference type="EMBL" id="WAQ98387.1"/>
    </source>
</evidence>
<evidence type="ECO:0000259" key="2">
    <source>
        <dbReference type="Pfam" id="PF23265"/>
    </source>
</evidence>
<dbReference type="InterPro" id="IPR056564">
    <property type="entry name" value="Ig-like_KY"/>
</dbReference>
<sequence length="1857" mass="213022">MIDIWLEYTRNDDTLCRIGLIMGSGSTKYIDPVRVPRTKGKYPPPAPPKWLLPDLRPLVTAPEIIDQGSLNVDWEALEHILDAELEDGIDGDNDIHKKGASDVIQKSDYDEIRPPSRVAARSKINSGYKKSMRARTEGKKTVLSFNIVDKHARTATAKHNQSFSDLISFLSQPIYQDTFPNTYLVRALIVWFAGQNVKKTKYKEASLETPDEIPTVIILGYVKAGKYEPGDIVDHGAHDTWCAVYVDGSWQLIHPLWFCRGMYGPVRDGFVQIENDPFLARKAAAKKKSDKHHLEINEEFFMPRPDVFIYRCYAKEQEWHLIPKERTLKSLEEFGMLAYISPAFFTYGLKLISEPYCVQKAFDGIVLIIINAPKGHAHRLNIDFDIEADTDDQDLKPQGKLVHKKVLNRLVLNYRSNDTFVFEIRLPTPGAYKLVLTGGFGNELSNLCRFKLISMDTPREWFFTPVEPGAECWGPGPKSEQAGLLLASKPSGVLVIPPKLISGITRNASVYYQLTTITFQISRAVYRKYDYSAEIIPSIYVHEGNIDDHISSNGDIKPNIKRNANNPESSDETKSDEYPVRIQITKDASTRQLTLQILGRLDGGECVVEISATEMDVKNNLRIPKKGSTRVVCYYLLSGNNVLFRERTEIKLVKTSLQEAMKTDEINRIQLAVDKCFRMKLSPTDDEIAAAEAKLEYLRLKQEIMDSVKRRNALIVTETLRKIVNYRYREALVVEVEKLLNFRSELLGLQGYTKELPGIREANEELYKLTKPTPPVHNTMIALLLLLGYKGNVKDWKYIQSQMTLSKDRLNQLTLIKRIEYMSDRNFPWANMDLELLDRVNIVVHTYSYEQVNHVSQAAATMYKLVEQQSIAIKNTEPITNTALDVIVEESDDHSDAETSVKAETNNEENVKNNEDSVVPPLVLSLDKDVEPYDNVALNNQGKDEPNEVPPALPGYRPPAPQELTIDDIRPPIPWYEDDVEKDEFDWTELRNSGNFNNTAVSRKVSFMHQERTRNFVRRGGSAVSVDAVSIHGIPRRHHPRKGSLNFAVIDNHVRKTTPEHSKTFSALVDFLRQPIRFHPLSDIMMARAAIVWLAYQNIKSALLVHPTISTPKGLIKLLAQGNISYSEAYVVLCREAGLQAVLIDGIAKESDMDMVDIRSQVAPDSWVAVNVEADWQIVHPYWICKRLDGLGWSFDDLIRREEEQSGRKRSEIVQQLKTVLKTFINEDYFMPTPEVFVHSNWPEEPRWQLLRPQHTVQTREEFYALPILSPAFFRYGLRLVSERSCVLESVLGKVKIWIAADFNNAHRLTLSAELFLLETPFSNAKCILPDLPRMMIQSRHNEFFYFEIRFPIEGAFRLEISGGYHKSHRLRLCQFKLICNERMRNFKFTPYFAEPLMWGPGPECFDNGLVLPSKPTGIVKVYQQVIAPDPHNPTPLDRPPMYKQKQFLFHLHVDKSKMIDYITEVHGFLPDDNSREVTPLDATGQLLLKKKHQSAKKSNVSPEKQDYSDFAECYRDTRRRQLVLNIQIPHPGEFALVISAVPYTIDEDGQTKIFGEPVKVCVYMLRTVDDSLRENVHQKLARAELQTTMQGKNPTAVYNALEKCHRVKIHRHDDELAAGRNRAAFLSLRKEIFDAIHRRNYRVCNETLMKTSRYRDKGALIVETRRLFAVRKQLKLLLQFPKYVPELRHAGDELIYVHDPQPEVHITMGALFLLLEEPDRAIESWDYIVKHLSNDHVYKKMYLIAELFPSKNTRTKILTLLAEYDYERVKRVSAAASKFYIWTQKVIGVLEDMDFTIDEDAAKKLSEDAALRKEKEENQVHLTLAKDANQLHKTPANDDKHLQTTKKVQIITEEDL</sequence>
<evidence type="ECO:0000256" key="1">
    <source>
        <dbReference type="SAM" id="MobiDB-lite"/>
    </source>
</evidence>
<dbReference type="Gene3D" id="1.20.920.60">
    <property type="match status" value="1"/>
</dbReference>
<dbReference type="Pfam" id="PF23265">
    <property type="entry name" value="Ig-like_KY"/>
    <property type="match status" value="2"/>
</dbReference>
<dbReference type="EMBL" id="CP111014">
    <property type="protein sequence ID" value="WAQ98387.1"/>
    <property type="molecule type" value="Genomic_DNA"/>
</dbReference>
<feature type="domain" description="KY-like immunoglobulin-like" evidence="2">
    <location>
        <begin position="331"/>
        <end position="456"/>
    </location>
</feature>
<proteinExistence type="predicted"/>
<reference evidence="3" key="1">
    <citation type="submission" date="2022-11" db="EMBL/GenBank/DDBJ databases">
        <title>Centuries of genome instability and evolution in soft-shell clam transmissible cancer (bioRxiv).</title>
        <authorList>
            <person name="Hart S.F.M."/>
            <person name="Yonemitsu M.A."/>
            <person name="Giersch R.M."/>
            <person name="Beal B.F."/>
            <person name="Arriagada G."/>
            <person name="Davis B.W."/>
            <person name="Ostrander E.A."/>
            <person name="Goff S.P."/>
            <person name="Metzger M.J."/>
        </authorList>
    </citation>
    <scope>NUCLEOTIDE SEQUENCE</scope>
    <source>
        <strain evidence="3">MELC-2E11</strain>
        <tissue evidence="3">Siphon/mantle</tissue>
    </source>
</reference>